<sequence>FNCAYNELVLPWSTSPELGDSHPLRAALLTEFNFVMHEIICKAEDMDLPRITLGCIQLISQHLHNTKQTDGSPAFSSIAEEIAVIRGFCEALIHNLLPKQLWETYVYYCVLQEILVTKG</sequence>
<feature type="non-terminal residue" evidence="1">
    <location>
        <position position="1"/>
    </location>
</feature>
<proteinExistence type="predicted"/>
<protein>
    <submittedName>
        <fullName evidence="1">Uncharacterized protein</fullName>
    </submittedName>
</protein>
<keyword evidence="2" id="KW-1185">Reference proteome</keyword>
<evidence type="ECO:0000313" key="2">
    <source>
        <dbReference type="Proteomes" id="UP001205998"/>
    </source>
</evidence>
<feature type="non-terminal residue" evidence="1">
    <location>
        <position position="119"/>
    </location>
</feature>
<reference evidence="1" key="1">
    <citation type="submission" date="2018-07" db="EMBL/GenBank/DDBJ databases">
        <title>Comparative genomics of catfishes provides insights into carnivory and benthic adaptation.</title>
        <authorList>
            <person name="Zhang Y."/>
            <person name="Wang D."/>
            <person name="Peng Z."/>
            <person name="Zheng S."/>
            <person name="Shao F."/>
            <person name="Tao W."/>
        </authorList>
    </citation>
    <scope>NUCLEOTIDE SEQUENCE</scope>
    <source>
        <strain evidence="1">Chongqing</strain>
    </source>
</reference>
<gene>
    <name evidence="1" type="ORF">C0J50_7779</name>
</gene>
<dbReference type="AlphaFoldDB" id="A0AAD5B9Q1"/>
<evidence type="ECO:0000313" key="1">
    <source>
        <dbReference type="EMBL" id="KAI5630054.1"/>
    </source>
</evidence>
<accession>A0AAD5B9Q1</accession>
<organism evidence="1 2">
    <name type="scientific">Silurus asotus</name>
    <name type="common">Amur catfish</name>
    <name type="synonym">Parasilurus asotus</name>
    <dbReference type="NCBI Taxonomy" id="30991"/>
    <lineage>
        <taxon>Eukaryota</taxon>
        <taxon>Metazoa</taxon>
        <taxon>Chordata</taxon>
        <taxon>Craniata</taxon>
        <taxon>Vertebrata</taxon>
        <taxon>Euteleostomi</taxon>
        <taxon>Actinopterygii</taxon>
        <taxon>Neopterygii</taxon>
        <taxon>Teleostei</taxon>
        <taxon>Ostariophysi</taxon>
        <taxon>Siluriformes</taxon>
        <taxon>Siluridae</taxon>
        <taxon>Silurus</taxon>
    </lineage>
</organism>
<name>A0AAD5B9Q1_SILAS</name>
<comment type="caution">
    <text evidence="1">The sequence shown here is derived from an EMBL/GenBank/DDBJ whole genome shotgun (WGS) entry which is preliminary data.</text>
</comment>
<dbReference type="Proteomes" id="UP001205998">
    <property type="component" value="Unassembled WGS sequence"/>
</dbReference>
<dbReference type="EMBL" id="MU530557">
    <property type="protein sequence ID" value="KAI5630054.1"/>
    <property type="molecule type" value="Genomic_DNA"/>
</dbReference>